<protein>
    <submittedName>
        <fullName evidence="1">Uncharacterized protein</fullName>
    </submittedName>
</protein>
<evidence type="ECO:0000313" key="2">
    <source>
        <dbReference type="Proteomes" id="UP001064048"/>
    </source>
</evidence>
<reference evidence="1 2" key="1">
    <citation type="journal article" date="2022" name="Genome Biol. Evol.">
        <title>The Spruce Budworm Genome: Reconstructing the Evolutionary History of Antifreeze Proteins.</title>
        <authorList>
            <person name="Beliveau C."/>
            <person name="Gagne P."/>
            <person name="Picq S."/>
            <person name="Vernygora O."/>
            <person name="Keeling C.I."/>
            <person name="Pinkney K."/>
            <person name="Doucet D."/>
            <person name="Wen F."/>
            <person name="Johnston J.S."/>
            <person name="Maaroufi H."/>
            <person name="Boyle B."/>
            <person name="Laroche J."/>
            <person name="Dewar K."/>
            <person name="Juretic N."/>
            <person name="Blackburn G."/>
            <person name="Nisole A."/>
            <person name="Brunet B."/>
            <person name="Brandao M."/>
            <person name="Lumley L."/>
            <person name="Duan J."/>
            <person name="Quan G."/>
            <person name="Lucarotti C.J."/>
            <person name="Roe A.D."/>
            <person name="Sperling F.A.H."/>
            <person name="Levesque R.C."/>
            <person name="Cusson M."/>
        </authorList>
    </citation>
    <scope>NUCLEOTIDE SEQUENCE [LARGE SCALE GENOMIC DNA]</scope>
    <source>
        <strain evidence="1">Glfc:IPQL:Cfum</strain>
    </source>
</reference>
<dbReference type="EMBL" id="CM046108">
    <property type="protein sequence ID" value="KAI8426582.1"/>
    <property type="molecule type" value="Genomic_DNA"/>
</dbReference>
<organism evidence="1 2">
    <name type="scientific">Choristoneura fumiferana</name>
    <name type="common">Spruce budworm moth</name>
    <name type="synonym">Archips fumiferana</name>
    <dbReference type="NCBI Taxonomy" id="7141"/>
    <lineage>
        <taxon>Eukaryota</taxon>
        <taxon>Metazoa</taxon>
        <taxon>Ecdysozoa</taxon>
        <taxon>Arthropoda</taxon>
        <taxon>Hexapoda</taxon>
        <taxon>Insecta</taxon>
        <taxon>Pterygota</taxon>
        <taxon>Neoptera</taxon>
        <taxon>Endopterygota</taxon>
        <taxon>Lepidoptera</taxon>
        <taxon>Glossata</taxon>
        <taxon>Ditrysia</taxon>
        <taxon>Tortricoidea</taxon>
        <taxon>Tortricidae</taxon>
        <taxon>Tortricinae</taxon>
        <taxon>Choristoneura</taxon>
    </lineage>
</organism>
<sequence length="675" mass="75213">MDKQQKITKYERKIEKLRKKIRKNAGRRSRSRTRSRSPLQTRAGPSAPRRIVTEYDKGPEDGTIHEDDAAREDDTGPEDNDDDDVPSDAAPDTEADTEGHIQPQPNPLLLALGLDEVAPNRWGPNILAELASKWSETLKNGIRKEEKELMLKAYLVPENCQLLSPPLLNGEVNAAINEACKNRDKTLANKQKELGLALTALGLAITELLKESPDNIKIMKLLSDTGRILTDLHHGENITRKVPNKRQNHNRKVQPANQTTPTNTYKASTPTGKLEWSASCIYTVEDDGSRRTTTSSSTIIPTEEACTALSTTSTGTPSGEELPACSGSAINNLQNTTSSEPPAYPGCRHLLRQAFQQRGLPENSLEVMLSSLAQGEGSMEARFVTCRSFQQIKPPEKSLAPPPTVKGLLSRFGSQAQALFAPKKPRFGSSVAIHKLRETKWFKHEEQNILCAVLETGFILEVRAEDPLPPDSTLSPDYHMYAVAMWKKGKEKTKNPEQIEVYTVQQKGVRKRVVKTTLGAFWKKDSVIRINNVDDKQESPNSEKDIRAKLDMATKSRFERNWHNTLHFVHWCRYGETPQEARMRQISESLKWGNIGMNMGVMLVSQNNARAKANSLTMAEGDNPVGKTTSGSTKTCSNYRLIALISHASKILLHVLNERLKSYLSKEIAPEQAGF</sequence>
<name>A0ACC0JQY5_CHOFU</name>
<feature type="non-terminal residue" evidence="1">
    <location>
        <position position="675"/>
    </location>
</feature>
<evidence type="ECO:0000313" key="1">
    <source>
        <dbReference type="EMBL" id="KAI8426582.1"/>
    </source>
</evidence>
<accession>A0ACC0JQY5</accession>
<proteinExistence type="predicted"/>
<keyword evidence="2" id="KW-1185">Reference proteome</keyword>
<dbReference type="Proteomes" id="UP001064048">
    <property type="component" value="Chromosome 8"/>
</dbReference>
<gene>
    <name evidence="1" type="ORF">MSG28_005366</name>
</gene>
<comment type="caution">
    <text evidence="1">The sequence shown here is derived from an EMBL/GenBank/DDBJ whole genome shotgun (WGS) entry which is preliminary data.</text>
</comment>